<gene>
    <name evidence="1" type="ORF">LHJ74_00415</name>
</gene>
<dbReference type="RefSeq" id="WP_260215330.1">
    <property type="nucleotide sequence ID" value="NZ_JAJAGO010000001.1"/>
</dbReference>
<keyword evidence="2" id="KW-1185">Reference proteome</keyword>
<evidence type="ECO:0000313" key="2">
    <source>
        <dbReference type="Proteomes" id="UP001156389"/>
    </source>
</evidence>
<name>A0ABT2JKN4_9ACTN</name>
<protein>
    <submittedName>
        <fullName evidence="1">Uncharacterized protein</fullName>
    </submittedName>
</protein>
<proteinExistence type="predicted"/>
<accession>A0ABT2JKN4</accession>
<organism evidence="1 2">
    <name type="scientific">Streptomyces gossypii</name>
    <dbReference type="NCBI Taxonomy" id="2883101"/>
    <lineage>
        <taxon>Bacteria</taxon>
        <taxon>Bacillati</taxon>
        <taxon>Actinomycetota</taxon>
        <taxon>Actinomycetes</taxon>
        <taxon>Kitasatosporales</taxon>
        <taxon>Streptomycetaceae</taxon>
        <taxon>Streptomyces</taxon>
    </lineage>
</organism>
<dbReference type="EMBL" id="JAJAGO010000001">
    <property type="protein sequence ID" value="MCT2588422.1"/>
    <property type="molecule type" value="Genomic_DNA"/>
</dbReference>
<evidence type="ECO:0000313" key="1">
    <source>
        <dbReference type="EMBL" id="MCT2588422.1"/>
    </source>
</evidence>
<sequence>MIPFLLDHTALLSLGAGHRQLSGLIVRTAEGRSIGQVPALCLAAAEAARSGVGEDVASLPGLEVEPVGLTAALEAGGPIGSGIDWRITHAVHLARPSAQWPGGRFVLSLRPELYRDTGIDPVNPDLI</sequence>
<comment type="caution">
    <text evidence="1">The sequence shown here is derived from an EMBL/GenBank/DDBJ whole genome shotgun (WGS) entry which is preliminary data.</text>
</comment>
<reference evidence="1 2" key="1">
    <citation type="submission" date="2021-10" db="EMBL/GenBank/DDBJ databases">
        <title>Streptomyces gossypii sp. nov., isolated from soil collected from cotton field.</title>
        <authorList>
            <person name="Ge X."/>
            <person name="Chen X."/>
            <person name="Liu W."/>
        </authorList>
    </citation>
    <scope>NUCLEOTIDE SEQUENCE [LARGE SCALE GENOMIC DNA]</scope>
    <source>
        <strain evidence="1 2">N2-109</strain>
    </source>
</reference>
<dbReference type="Proteomes" id="UP001156389">
    <property type="component" value="Unassembled WGS sequence"/>
</dbReference>